<protein>
    <submittedName>
        <fullName evidence="12">Protein kinase domain-containing protein</fullName>
    </submittedName>
</protein>
<keyword evidence="2 9" id="KW-0723">Serine/threonine-protein kinase</keyword>
<evidence type="ECO:0000256" key="2">
    <source>
        <dbReference type="ARBA" id="ARBA00022527"/>
    </source>
</evidence>
<dbReference type="GO" id="GO:0004674">
    <property type="term" value="F:protein serine/threonine kinase activity"/>
    <property type="evidence" value="ECO:0007669"/>
    <property type="project" value="UniProtKB-KW"/>
</dbReference>
<dbReference type="Pfam" id="PF00069">
    <property type="entry name" value="Pkinase"/>
    <property type="match status" value="1"/>
</dbReference>
<dbReference type="PANTHER" id="PTHR24345:SF93">
    <property type="entry name" value="SERINE_THREONINE-PROTEIN KINASE PLK1"/>
    <property type="match status" value="1"/>
</dbReference>
<dbReference type="GO" id="GO:0005634">
    <property type="term" value="C:nucleus"/>
    <property type="evidence" value="ECO:0007669"/>
    <property type="project" value="TreeGrafter"/>
</dbReference>
<dbReference type="GO" id="GO:0007052">
    <property type="term" value="P:mitotic spindle organization"/>
    <property type="evidence" value="ECO:0007669"/>
    <property type="project" value="TreeGrafter"/>
</dbReference>
<dbReference type="Gene3D" id="3.30.200.20">
    <property type="entry name" value="Phosphorylase Kinase, domain 1"/>
    <property type="match status" value="1"/>
</dbReference>
<dbReference type="InterPro" id="IPR000719">
    <property type="entry name" value="Prot_kinase_dom"/>
</dbReference>
<evidence type="ECO:0000256" key="1">
    <source>
        <dbReference type="ARBA" id="ARBA00001946"/>
    </source>
</evidence>
<dbReference type="InterPro" id="IPR011009">
    <property type="entry name" value="Kinase-like_dom_sf"/>
</dbReference>
<dbReference type="GO" id="GO:0005737">
    <property type="term" value="C:cytoplasm"/>
    <property type="evidence" value="ECO:0007669"/>
    <property type="project" value="TreeGrafter"/>
</dbReference>
<keyword evidence="11" id="KW-1185">Reference proteome</keyword>
<dbReference type="GO" id="GO:0005524">
    <property type="term" value="F:ATP binding"/>
    <property type="evidence" value="ECO:0007669"/>
    <property type="project" value="UniProtKB-UniRule"/>
</dbReference>
<dbReference type="PROSITE" id="PS00107">
    <property type="entry name" value="PROTEIN_KINASE_ATP"/>
    <property type="match status" value="1"/>
</dbReference>
<organism evidence="11 12">
    <name type="scientific">Panagrolaimus superbus</name>
    <dbReference type="NCBI Taxonomy" id="310955"/>
    <lineage>
        <taxon>Eukaryota</taxon>
        <taxon>Metazoa</taxon>
        <taxon>Ecdysozoa</taxon>
        <taxon>Nematoda</taxon>
        <taxon>Chromadorea</taxon>
        <taxon>Rhabditida</taxon>
        <taxon>Tylenchina</taxon>
        <taxon>Panagrolaimomorpha</taxon>
        <taxon>Panagrolaimoidea</taxon>
        <taxon>Panagrolaimidae</taxon>
        <taxon>Panagrolaimus</taxon>
    </lineage>
</organism>
<dbReference type="PROSITE" id="PS00108">
    <property type="entry name" value="PROTEIN_KINASE_ST"/>
    <property type="match status" value="1"/>
</dbReference>
<evidence type="ECO:0000256" key="7">
    <source>
        <dbReference type="ARBA" id="ARBA00022840"/>
    </source>
</evidence>
<dbReference type="WBParaSite" id="PSU_v2.g7168.t1">
    <property type="protein sequence ID" value="PSU_v2.g7168.t1"/>
    <property type="gene ID" value="PSU_v2.g7168"/>
</dbReference>
<dbReference type="AlphaFoldDB" id="A0A914Z486"/>
<keyword evidence="4" id="KW-0677">Repeat</keyword>
<dbReference type="GO" id="GO:0000922">
    <property type="term" value="C:spindle pole"/>
    <property type="evidence" value="ECO:0007669"/>
    <property type="project" value="TreeGrafter"/>
</dbReference>
<sequence>MVPSNKKKDMSKPIPEIIYNPNSQITYRRGSYLGKGGFARCYELIDRNKTVFAGKAVAKSALLKPSNKERMAQEISIHKALSHEHIVQLYTHFEDPDYIYLILELCENRSLMELQKRRYFVTEPEARYFMYQIVYAVQYLHERLIIHRDLKLGNIFINSNMQLKVGDFGLATQLTDRDERKDTLCGTPNYIAPEMLQRKKHSFEVDIWACGCILYTFICGRPPFETSSLQETYARIKHCTFEFPSVVGCHAAEVITQLLHPEPAKRPCAIDILKFKFFTMGFTPKDIPKSCLTTVPKLDGRQLCGGQMDSVSFFFYSKIGFC</sequence>
<name>A0A914Z486_9BILA</name>
<feature type="binding site" evidence="8">
    <location>
        <position position="59"/>
    </location>
    <ligand>
        <name>ATP</name>
        <dbReference type="ChEBI" id="CHEBI:30616"/>
    </ligand>
</feature>
<dbReference type="PROSITE" id="PS50011">
    <property type="entry name" value="PROTEIN_KINASE_DOM"/>
    <property type="match status" value="1"/>
</dbReference>
<dbReference type="SUPFAM" id="SSF56112">
    <property type="entry name" value="Protein kinase-like (PK-like)"/>
    <property type="match status" value="1"/>
</dbReference>
<evidence type="ECO:0000313" key="12">
    <source>
        <dbReference type="WBParaSite" id="PSU_v2.g7168.t1"/>
    </source>
</evidence>
<evidence type="ECO:0000256" key="3">
    <source>
        <dbReference type="ARBA" id="ARBA00022679"/>
    </source>
</evidence>
<feature type="domain" description="Protein kinase" evidence="10">
    <location>
        <begin position="27"/>
        <end position="278"/>
    </location>
</feature>
<evidence type="ECO:0000259" key="10">
    <source>
        <dbReference type="PROSITE" id="PS50011"/>
    </source>
</evidence>
<comment type="similarity">
    <text evidence="9">Belongs to the protein kinase superfamily.</text>
</comment>
<dbReference type="FunFam" id="3.30.200.20:FF:000091">
    <property type="entry name" value="Serine/threonine-protein kinase PLK"/>
    <property type="match status" value="1"/>
</dbReference>
<dbReference type="InterPro" id="IPR008271">
    <property type="entry name" value="Ser/Thr_kinase_AS"/>
</dbReference>
<evidence type="ECO:0000256" key="4">
    <source>
        <dbReference type="ARBA" id="ARBA00022737"/>
    </source>
</evidence>
<evidence type="ECO:0000256" key="5">
    <source>
        <dbReference type="ARBA" id="ARBA00022741"/>
    </source>
</evidence>
<comment type="cofactor">
    <cofactor evidence="1">
        <name>Mg(2+)</name>
        <dbReference type="ChEBI" id="CHEBI:18420"/>
    </cofactor>
</comment>
<keyword evidence="7 8" id="KW-0067">ATP-binding</keyword>
<evidence type="ECO:0000313" key="11">
    <source>
        <dbReference type="Proteomes" id="UP000887577"/>
    </source>
</evidence>
<keyword evidence="3" id="KW-0808">Transferase</keyword>
<accession>A0A914Z486</accession>
<evidence type="ECO:0000256" key="6">
    <source>
        <dbReference type="ARBA" id="ARBA00022777"/>
    </source>
</evidence>
<dbReference type="GO" id="GO:0005813">
    <property type="term" value="C:centrosome"/>
    <property type="evidence" value="ECO:0007669"/>
    <property type="project" value="TreeGrafter"/>
</dbReference>
<dbReference type="SMART" id="SM00220">
    <property type="entry name" value="S_TKc"/>
    <property type="match status" value="1"/>
</dbReference>
<keyword evidence="6" id="KW-0418">Kinase</keyword>
<evidence type="ECO:0000256" key="9">
    <source>
        <dbReference type="RuleBase" id="RU000304"/>
    </source>
</evidence>
<reference evidence="12" key="1">
    <citation type="submission" date="2022-11" db="UniProtKB">
        <authorList>
            <consortium name="WormBaseParasite"/>
        </authorList>
    </citation>
    <scope>IDENTIFICATION</scope>
</reference>
<dbReference type="GO" id="GO:0000776">
    <property type="term" value="C:kinetochore"/>
    <property type="evidence" value="ECO:0007669"/>
    <property type="project" value="TreeGrafter"/>
</dbReference>
<dbReference type="PANTHER" id="PTHR24345">
    <property type="entry name" value="SERINE/THREONINE-PROTEIN KINASE PLK"/>
    <property type="match status" value="1"/>
</dbReference>
<dbReference type="InterPro" id="IPR017441">
    <property type="entry name" value="Protein_kinase_ATP_BS"/>
</dbReference>
<evidence type="ECO:0000256" key="8">
    <source>
        <dbReference type="PROSITE-ProRule" id="PRU10141"/>
    </source>
</evidence>
<keyword evidence="5 8" id="KW-0547">Nucleotide-binding</keyword>
<dbReference type="FunFam" id="1.10.510.10:FF:000571">
    <property type="entry name" value="Maternal embryonic leucine zipper kinase"/>
    <property type="match status" value="1"/>
</dbReference>
<dbReference type="Gene3D" id="1.10.510.10">
    <property type="entry name" value="Transferase(Phosphotransferase) domain 1"/>
    <property type="match status" value="1"/>
</dbReference>
<proteinExistence type="inferred from homology"/>
<dbReference type="CDD" id="cd14099">
    <property type="entry name" value="STKc_PLK"/>
    <property type="match status" value="1"/>
</dbReference>
<dbReference type="Proteomes" id="UP000887577">
    <property type="component" value="Unplaced"/>
</dbReference>